<dbReference type="Proteomes" id="UP000004038">
    <property type="component" value="Unassembled WGS sequence"/>
</dbReference>
<name>H0G8H0_RHIML</name>
<protein>
    <submittedName>
        <fullName evidence="1">Uncharacterized protein</fullName>
    </submittedName>
</protein>
<dbReference type="EMBL" id="AGVV01000089">
    <property type="protein sequence ID" value="EHK74372.1"/>
    <property type="molecule type" value="Genomic_DNA"/>
</dbReference>
<sequence>MIATDVSALVQARRASDVYCALQPIGLPGPIQLLRKTAVGHLPAAPFSG</sequence>
<organism evidence="1 2">
    <name type="scientific">Sinorhizobium meliloti CCNWSX0020</name>
    <dbReference type="NCBI Taxonomy" id="1107881"/>
    <lineage>
        <taxon>Bacteria</taxon>
        <taxon>Pseudomonadati</taxon>
        <taxon>Pseudomonadota</taxon>
        <taxon>Alphaproteobacteria</taxon>
        <taxon>Hyphomicrobiales</taxon>
        <taxon>Rhizobiaceae</taxon>
        <taxon>Sinorhizobium/Ensifer group</taxon>
        <taxon>Sinorhizobium</taxon>
    </lineage>
</organism>
<gene>
    <name evidence="1" type="ORF">SM0020_29045</name>
</gene>
<dbReference type="AlphaFoldDB" id="H0G8H0"/>
<evidence type="ECO:0000313" key="2">
    <source>
        <dbReference type="Proteomes" id="UP000004038"/>
    </source>
</evidence>
<evidence type="ECO:0000313" key="1">
    <source>
        <dbReference type="EMBL" id="EHK74372.1"/>
    </source>
</evidence>
<proteinExistence type="predicted"/>
<reference evidence="1 2" key="1">
    <citation type="journal article" date="2012" name="J. Bacteriol.">
        <title>Draft Genome Sequence of Sinorhizobium meliloti CCNWSX0020, a Nitrogen-Fixing Symbiont with Copper Tolerance Capability Isolated from Lead-Zinc Mine Tailings.</title>
        <authorList>
            <person name="Li Z."/>
            <person name="Ma Z."/>
            <person name="Hao X."/>
            <person name="Wei G."/>
        </authorList>
    </citation>
    <scope>NUCLEOTIDE SEQUENCE [LARGE SCALE GENOMIC DNA]</scope>
    <source>
        <strain evidence="1 2">CCNWSX0020</strain>
    </source>
</reference>
<accession>H0G8H0</accession>
<dbReference type="PATRIC" id="fig|1107881.3.peg.5881"/>